<evidence type="ECO:0000256" key="3">
    <source>
        <dbReference type="RuleBase" id="RU003560"/>
    </source>
</evidence>
<dbReference type="GO" id="GO:0030170">
    <property type="term" value="F:pyridoxal phosphate binding"/>
    <property type="evidence" value="ECO:0007669"/>
    <property type="project" value="InterPro"/>
</dbReference>
<dbReference type="Proteomes" id="UP000178587">
    <property type="component" value="Unassembled WGS sequence"/>
</dbReference>
<evidence type="ECO:0000313" key="4">
    <source>
        <dbReference type="EMBL" id="OGG74813.1"/>
    </source>
</evidence>
<dbReference type="InterPro" id="IPR050103">
    <property type="entry name" value="Class-III_PLP-dep_AT"/>
</dbReference>
<dbReference type="InterPro" id="IPR015421">
    <property type="entry name" value="PyrdxlP-dep_Trfase_major"/>
</dbReference>
<proteinExistence type="inferred from homology"/>
<protein>
    <recommendedName>
        <fullName evidence="6">Ornithine aminotransferase</fullName>
    </recommendedName>
</protein>
<name>A0A1F6EMG3_9BACT</name>
<dbReference type="Gene3D" id="3.90.1150.10">
    <property type="entry name" value="Aspartate Aminotransferase, domain 1"/>
    <property type="match status" value="1"/>
</dbReference>
<gene>
    <name evidence="4" type="ORF">A3A34_00280</name>
</gene>
<evidence type="ECO:0008006" key="6">
    <source>
        <dbReference type="Google" id="ProtNLM"/>
    </source>
</evidence>
<dbReference type="Gene3D" id="3.40.640.10">
    <property type="entry name" value="Type I PLP-dependent aspartate aminotransferase-like (Major domain)"/>
    <property type="match status" value="1"/>
</dbReference>
<dbReference type="InterPro" id="IPR005814">
    <property type="entry name" value="Aminotrans_3"/>
</dbReference>
<evidence type="ECO:0000313" key="5">
    <source>
        <dbReference type="Proteomes" id="UP000178587"/>
    </source>
</evidence>
<sequence length="428" mass="47426">MVKKEANMTHRLLGAESSAAKEKIDQYSARIYNPYQFVAHAAVGAWLYDKEGNKVLDLLSAYSSILIGHNWKVPIRALQKEYERACVGHCSRVVYTTQYADFVEKLRAMTGFDRVLPASDGRSSTEPFVDVCMMHAHHRGIEYPEVILFEDYFHGRARTFSTNALFDQSQSLGKGPRVAGIVVAEHDVEDVRSRINENTVGIFMEIHRGEGGPLFDDGTYMKVHELARERGVYIGTDGIQDSLYRCGYFMSWQEFGEKYRPDATVLGKALGGGEIPVSALVGTEEFMSVLTPGTHGSTFGGYPRGCVAASATLDYLHDHPEVGERAMEIGARFAKNLAGIPGVEVTHRGALIAVAVDGIPLAWPLCDEMICGWRQPNVLVKSGHRHDGYEYLRLSPPTCIKNEEIDSACFNTIRPILELRKEIVGSGC</sequence>
<dbReference type="STRING" id="1798507.A3A34_00280"/>
<dbReference type="Pfam" id="PF00202">
    <property type="entry name" value="Aminotran_3"/>
    <property type="match status" value="1"/>
</dbReference>
<comment type="cofactor">
    <cofactor evidence="1">
        <name>pyridoxal 5'-phosphate</name>
        <dbReference type="ChEBI" id="CHEBI:597326"/>
    </cofactor>
</comment>
<evidence type="ECO:0000256" key="2">
    <source>
        <dbReference type="ARBA" id="ARBA00022898"/>
    </source>
</evidence>
<organism evidence="4 5">
    <name type="scientific">Candidatus Kaiserbacteria bacterium RIFCSPLOWO2_01_FULL_50_24</name>
    <dbReference type="NCBI Taxonomy" id="1798507"/>
    <lineage>
        <taxon>Bacteria</taxon>
        <taxon>Candidatus Kaiseribacteriota</taxon>
    </lineage>
</organism>
<keyword evidence="2 3" id="KW-0663">Pyridoxal phosphate</keyword>
<dbReference type="SUPFAM" id="SSF53383">
    <property type="entry name" value="PLP-dependent transferases"/>
    <property type="match status" value="1"/>
</dbReference>
<dbReference type="AlphaFoldDB" id="A0A1F6EMG3"/>
<dbReference type="GO" id="GO:0042802">
    <property type="term" value="F:identical protein binding"/>
    <property type="evidence" value="ECO:0007669"/>
    <property type="project" value="TreeGrafter"/>
</dbReference>
<reference evidence="4 5" key="1">
    <citation type="journal article" date="2016" name="Nat. Commun.">
        <title>Thousands of microbial genomes shed light on interconnected biogeochemical processes in an aquifer system.</title>
        <authorList>
            <person name="Anantharaman K."/>
            <person name="Brown C.T."/>
            <person name="Hug L.A."/>
            <person name="Sharon I."/>
            <person name="Castelle C.J."/>
            <person name="Probst A.J."/>
            <person name="Thomas B.C."/>
            <person name="Singh A."/>
            <person name="Wilkins M.J."/>
            <person name="Karaoz U."/>
            <person name="Brodie E.L."/>
            <person name="Williams K.H."/>
            <person name="Hubbard S.S."/>
            <person name="Banfield J.F."/>
        </authorList>
    </citation>
    <scope>NUCLEOTIDE SEQUENCE [LARGE SCALE GENOMIC DNA]</scope>
</reference>
<dbReference type="PANTHER" id="PTHR11986">
    <property type="entry name" value="AMINOTRANSFERASE CLASS III"/>
    <property type="match status" value="1"/>
</dbReference>
<dbReference type="InterPro" id="IPR015422">
    <property type="entry name" value="PyrdxlP-dep_Trfase_small"/>
</dbReference>
<dbReference type="EMBL" id="MFLU01000015">
    <property type="protein sequence ID" value="OGG74813.1"/>
    <property type="molecule type" value="Genomic_DNA"/>
</dbReference>
<dbReference type="InterPro" id="IPR015424">
    <property type="entry name" value="PyrdxlP-dep_Trfase"/>
</dbReference>
<comment type="caution">
    <text evidence="4">The sequence shown here is derived from an EMBL/GenBank/DDBJ whole genome shotgun (WGS) entry which is preliminary data.</text>
</comment>
<dbReference type="GO" id="GO:0008483">
    <property type="term" value="F:transaminase activity"/>
    <property type="evidence" value="ECO:0007669"/>
    <property type="project" value="InterPro"/>
</dbReference>
<comment type="similarity">
    <text evidence="3">Belongs to the class-III pyridoxal-phosphate-dependent aminotransferase family.</text>
</comment>
<evidence type="ECO:0000256" key="1">
    <source>
        <dbReference type="ARBA" id="ARBA00001933"/>
    </source>
</evidence>
<dbReference type="PANTHER" id="PTHR11986:SF18">
    <property type="entry name" value="ORNITHINE AMINOTRANSFERASE, MITOCHONDRIAL"/>
    <property type="match status" value="1"/>
</dbReference>
<accession>A0A1F6EMG3</accession>